<protein>
    <submittedName>
        <fullName evidence="2">Uncharacterized protein</fullName>
    </submittedName>
</protein>
<reference evidence="2 3" key="1">
    <citation type="submission" date="2019-08" db="EMBL/GenBank/DDBJ databases">
        <title>In-depth cultivation of the pig gut microbiome towards novel bacterial diversity and tailored functional studies.</title>
        <authorList>
            <person name="Wylensek D."/>
            <person name="Hitch T.C.A."/>
            <person name="Clavel T."/>
        </authorList>
    </citation>
    <scope>NUCLEOTIDE SEQUENCE [LARGE SCALE GENOMIC DNA]</scope>
    <source>
        <strain evidence="3">WCA-380-WT-3B3</strain>
    </source>
</reference>
<accession>A0A6I2UX83</accession>
<feature type="signal peptide" evidence="1">
    <location>
        <begin position="1"/>
        <end position="27"/>
    </location>
</feature>
<evidence type="ECO:0000313" key="2">
    <source>
        <dbReference type="EMBL" id="MSV24730.1"/>
    </source>
</evidence>
<keyword evidence="3" id="KW-1185">Reference proteome</keyword>
<dbReference type="Proteomes" id="UP000430222">
    <property type="component" value="Unassembled WGS sequence"/>
</dbReference>
<keyword evidence="1" id="KW-0732">Signal</keyword>
<proteinExistence type="predicted"/>
<organism evidence="2 3">
    <name type="scientific">Selenomonas montiformis</name>
    <dbReference type="NCBI Taxonomy" id="2652285"/>
    <lineage>
        <taxon>Bacteria</taxon>
        <taxon>Bacillati</taxon>
        <taxon>Bacillota</taxon>
        <taxon>Negativicutes</taxon>
        <taxon>Selenomonadales</taxon>
        <taxon>Selenomonadaceae</taxon>
        <taxon>Selenomonas</taxon>
    </lineage>
</organism>
<dbReference type="AlphaFoldDB" id="A0A6I2UX83"/>
<sequence length="128" mass="14056">MKHLLQSFCLLAALAACLGLLIPSAEAADKVSYEVNQVTLKGNTITFQGNFVNKSDNYQRVLGLHIKYRLSDIDAYPLLIGAFDSEDLSVDIGKDPVPFTISVTDSQASLYTTEDVAVWKIDDTVELE</sequence>
<evidence type="ECO:0000313" key="3">
    <source>
        <dbReference type="Proteomes" id="UP000430222"/>
    </source>
</evidence>
<gene>
    <name evidence="2" type="ORF">FYJ78_05935</name>
</gene>
<feature type="chain" id="PRO_5026104498" evidence="1">
    <location>
        <begin position="28"/>
        <end position="128"/>
    </location>
</feature>
<evidence type="ECO:0000256" key="1">
    <source>
        <dbReference type="SAM" id="SignalP"/>
    </source>
</evidence>
<dbReference type="RefSeq" id="WP_154620490.1">
    <property type="nucleotide sequence ID" value="NZ_CBCTNG010000007.1"/>
</dbReference>
<comment type="caution">
    <text evidence="2">The sequence shown here is derived from an EMBL/GenBank/DDBJ whole genome shotgun (WGS) entry which is preliminary data.</text>
</comment>
<dbReference type="EMBL" id="VUNL01000005">
    <property type="protein sequence ID" value="MSV24730.1"/>
    <property type="molecule type" value="Genomic_DNA"/>
</dbReference>
<name>A0A6I2UX83_9FIRM</name>
<dbReference type="PROSITE" id="PS51257">
    <property type="entry name" value="PROKAR_LIPOPROTEIN"/>
    <property type="match status" value="1"/>
</dbReference>